<evidence type="ECO:0000313" key="1">
    <source>
        <dbReference type="EMBL" id="EPS57484.1"/>
    </source>
</evidence>
<evidence type="ECO:0000313" key="2">
    <source>
        <dbReference type="Proteomes" id="UP000015453"/>
    </source>
</evidence>
<gene>
    <name evidence="1" type="ORF">M569_17333</name>
</gene>
<comment type="caution">
    <text evidence="1">The sequence shown here is derived from an EMBL/GenBank/DDBJ whole genome shotgun (WGS) entry which is preliminary data.</text>
</comment>
<accession>S8BSW4</accession>
<proteinExistence type="predicted"/>
<dbReference type="Proteomes" id="UP000015453">
    <property type="component" value="Unassembled WGS sequence"/>
</dbReference>
<keyword evidence="2" id="KW-1185">Reference proteome</keyword>
<dbReference type="EMBL" id="AUSU01010176">
    <property type="protein sequence ID" value="EPS57484.1"/>
    <property type="molecule type" value="Genomic_DNA"/>
</dbReference>
<name>S8BSW4_9LAMI</name>
<dbReference type="AlphaFoldDB" id="S8BSW4"/>
<organism evidence="1 2">
    <name type="scientific">Genlisea aurea</name>
    <dbReference type="NCBI Taxonomy" id="192259"/>
    <lineage>
        <taxon>Eukaryota</taxon>
        <taxon>Viridiplantae</taxon>
        <taxon>Streptophyta</taxon>
        <taxon>Embryophyta</taxon>
        <taxon>Tracheophyta</taxon>
        <taxon>Spermatophyta</taxon>
        <taxon>Magnoliopsida</taxon>
        <taxon>eudicotyledons</taxon>
        <taxon>Gunneridae</taxon>
        <taxon>Pentapetalae</taxon>
        <taxon>asterids</taxon>
        <taxon>lamiids</taxon>
        <taxon>Lamiales</taxon>
        <taxon>Lentibulariaceae</taxon>
        <taxon>Genlisea</taxon>
    </lineage>
</organism>
<protein>
    <submittedName>
        <fullName evidence="1">Uncharacterized protein</fullName>
    </submittedName>
</protein>
<reference evidence="1 2" key="1">
    <citation type="journal article" date="2013" name="BMC Genomics">
        <title>The miniature genome of a carnivorous plant Genlisea aurea contains a low number of genes and short non-coding sequences.</title>
        <authorList>
            <person name="Leushkin E.V."/>
            <person name="Sutormin R.A."/>
            <person name="Nabieva E.R."/>
            <person name="Penin A.A."/>
            <person name="Kondrashov A.S."/>
            <person name="Logacheva M.D."/>
        </authorList>
    </citation>
    <scope>NUCLEOTIDE SEQUENCE [LARGE SCALE GENOMIC DNA]</scope>
</reference>
<sequence length="194" mass="22150">MFVGQIAVKILSWRLCNNVRWIETLFVARDPPTRFHQGTSSSEISHKKHEHALERRQGDFPVVSFPLALEASPFCQPSLVFSPGFRVSGNFLQHWSSKVAVAVRTIARSAGHRPVVLQRIFLLSLVFQSKEALKWWRSSTFWRRARFSPLVSVSRLLKRRRSVLGLGLWGVEKSRGRKTMMALLVTIVIWSIGG</sequence>